<dbReference type="Gene3D" id="2.20.130.10">
    <property type="entry name" value="CAC2371-like domains"/>
    <property type="match status" value="1"/>
</dbReference>
<dbReference type="PANTHER" id="PTHR43464:SF92">
    <property type="entry name" value="SLR1071 PROTEIN"/>
    <property type="match status" value="1"/>
</dbReference>
<keyword evidence="2" id="KW-0489">Methyltransferase</keyword>
<reference evidence="2" key="1">
    <citation type="journal article" date="2014" name="Int. J. Syst. Evol. Microbiol.">
        <title>Complete genome sequence of Corynebacterium casei LMG S-19264T (=DSM 44701T), isolated from a smear-ripened cheese.</title>
        <authorList>
            <consortium name="US DOE Joint Genome Institute (JGI-PGF)"/>
            <person name="Walter F."/>
            <person name="Albersmeier A."/>
            <person name="Kalinowski J."/>
            <person name="Ruckert C."/>
        </authorList>
    </citation>
    <scope>NUCLEOTIDE SEQUENCE</scope>
    <source>
        <strain evidence="2">VKM Ac-2007</strain>
    </source>
</reference>
<comment type="caution">
    <text evidence="2">The sequence shown here is derived from an EMBL/GenBank/DDBJ whole genome shotgun (WGS) entry which is preliminary data.</text>
</comment>
<dbReference type="InterPro" id="IPR029063">
    <property type="entry name" value="SAM-dependent_MTases_sf"/>
</dbReference>
<dbReference type="Pfam" id="PF13649">
    <property type="entry name" value="Methyltransf_25"/>
    <property type="match status" value="1"/>
</dbReference>
<dbReference type="AlphaFoldDB" id="A0A9W6MG65"/>
<dbReference type="InterPro" id="IPR041698">
    <property type="entry name" value="Methyltransf_25"/>
</dbReference>
<protein>
    <submittedName>
        <fullName evidence="2">Methyltransferase</fullName>
    </submittedName>
</protein>
<dbReference type="GO" id="GO:0008168">
    <property type="term" value="F:methyltransferase activity"/>
    <property type="evidence" value="ECO:0007669"/>
    <property type="project" value="UniProtKB-KW"/>
</dbReference>
<reference evidence="2" key="2">
    <citation type="submission" date="2023-01" db="EMBL/GenBank/DDBJ databases">
        <authorList>
            <person name="Sun Q."/>
            <person name="Evtushenko L."/>
        </authorList>
    </citation>
    <scope>NUCLEOTIDE SEQUENCE</scope>
    <source>
        <strain evidence="2">VKM Ac-2007</strain>
    </source>
</reference>
<dbReference type="GO" id="GO:0032259">
    <property type="term" value="P:methylation"/>
    <property type="evidence" value="ECO:0007669"/>
    <property type="project" value="UniProtKB-KW"/>
</dbReference>
<dbReference type="Gene3D" id="3.40.50.150">
    <property type="entry name" value="Vaccinia Virus protein VP39"/>
    <property type="match status" value="1"/>
</dbReference>
<organism evidence="2 3">
    <name type="scientific">Streptosporangium carneum</name>
    <dbReference type="NCBI Taxonomy" id="47481"/>
    <lineage>
        <taxon>Bacteria</taxon>
        <taxon>Bacillati</taxon>
        <taxon>Actinomycetota</taxon>
        <taxon>Actinomycetes</taxon>
        <taxon>Streptosporangiales</taxon>
        <taxon>Streptosporangiaceae</taxon>
        <taxon>Streptosporangium</taxon>
    </lineage>
</organism>
<keyword evidence="3" id="KW-1185">Reference proteome</keyword>
<dbReference type="RefSeq" id="WP_271220921.1">
    <property type="nucleotide sequence ID" value="NZ_BAAAVD010000037.1"/>
</dbReference>
<evidence type="ECO:0000259" key="1">
    <source>
        <dbReference type="Pfam" id="PF13649"/>
    </source>
</evidence>
<dbReference type="EMBL" id="BSEV01000017">
    <property type="protein sequence ID" value="GLK12598.1"/>
    <property type="molecule type" value="Genomic_DNA"/>
</dbReference>
<evidence type="ECO:0000313" key="2">
    <source>
        <dbReference type="EMBL" id="GLK12598.1"/>
    </source>
</evidence>
<dbReference type="Proteomes" id="UP001143474">
    <property type="component" value="Unassembled WGS sequence"/>
</dbReference>
<keyword evidence="2" id="KW-0808">Transferase</keyword>
<proteinExistence type="predicted"/>
<dbReference type="SUPFAM" id="SSF53335">
    <property type="entry name" value="S-adenosyl-L-methionine-dependent methyltransferases"/>
    <property type="match status" value="1"/>
</dbReference>
<accession>A0A9W6MG65</accession>
<evidence type="ECO:0000313" key="3">
    <source>
        <dbReference type="Proteomes" id="UP001143474"/>
    </source>
</evidence>
<dbReference type="PANTHER" id="PTHR43464">
    <property type="entry name" value="METHYLTRANSFERASE"/>
    <property type="match status" value="1"/>
</dbReference>
<name>A0A9W6MG65_9ACTN</name>
<dbReference type="CDD" id="cd02440">
    <property type="entry name" value="AdoMet_MTases"/>
    <property type="match status" value="1"/>
</dbReference>
<feature type="domain" description="Methyltransferase" evidence="1">
    <location>
        <begin position="44"/>
        <end position="129"/>
    </location>
</feature>
<gene>
    <name evidence="2" type="ORF">GCM10017600_60080</name>
</gene>
<sequence length="224" mass="24733">MSAYYGSGPGDITPDGCAVEFYSLLPPMGEPEIVHAAVPADASILELGCGTGRILRPLAELGHPVLGVDESPAMLARVAELPTVRASIETLRLDRAFDAVLLASTMLNADSARRRAFLQTCRRHVDPHGVVIVQRAEPSWFDTVEPSVREHDGIRRVIKKVHRDGPRVDVVIDYHVGDQTWTHAFSRHPVDERELAADLASARLRLDRWLTDDRTWFAACPETG</sequence>